<keyword evidence="1" id="KW-0732">Signal</keyword>
<dbReference type="Proteomes" id="UP001556636">
    <property type="component" value="Unassembled WGS sequence"/>
</dbReference>
<evidence type="ECO:0000313" key="3">
    <source>
        <dbReference type="EMBL" id="MEX0372369.1"/>
    </source>
</evidence>
<dbReference type="EMBL" id="JBAKFG010000001">
    <property type="protein sequence ID" value="MEX0372369.1"/>
    <property type="molecule type" value="Genomic_DNA"/>
</dbReference>
<accession>A0ABV3RXZ1</accession>
<proteinExistence type="predicted"/>
<evidence type="ECO:0000259" key="2">
    <source>
        <dbReference type="PROSITE" id="PS51704"/>
    </source>
</evidence>
<dbReference type="PANTHER" id="PTHR46211">
    <property type="entry name" value="GLYCEROPHOSPHORYL DIESTER PHOSPHODIESTERASE"/>
    <property type="match status" value="1"/>
</dbReference>
<comment type="caution">
    <text evidence="3">The sequence shown here is derived from an EMBL/GenBank/DDBJ whole genome shotgun (WGS) entry which is preliminary data.</text>
</comment>
<feature type="chain" id="PRO_5045178828" evidence="1">
    <location>
        <begin position="28"/>
        <end position="311"/>
    </location>
</feature>
<reference evidence="3 4" key="1">
    <citation type="submission" date="2024-02" db="EMBL/GenBank/DDBJ databases">
        <title>New especies of Spiribacter isolated from saline water.</title>
        <authorList>
            <person name="Leon M.J."/>
            <person name="De La Haba R."/>
            <person name="Sanchez-Porro C."/>
            <person name="Ventosa A."/>
        </authorList>
    </citation>
    <scope>NUCLEOTIDE SEQUENCE [LARGE SCALE GENOMIC DNA]</scope>
    <source>
        <strain evidence="4">ag22IC6-196</strain>
    </source>
</reference>
<evidence type="ECO:0000313" key="4">
    <source>
        <dbReference type="Proteomes" id="UP001556636"/>
    </source>
</evidence>
<evidence type="ECO:0000256" key="1">
    <source>
        <dbReference type="SAM" id="SignalP"/>
    </source>
</evidence>
<feature type="domain" description="GP-PDE" evidence="2">
    <location>
        <begin position="40"/>
        <end position="310"/>
    </location>
</feature>
<dbReference type="InterPro" id="IPR030395">
    <property type="entry name" value="GP_PDE_dom"/>
</dbReference>
<dbReference type="PANTHER" id="PTHR46211:SF7">
    <property type="entry name" value="GLYCEROPHOSPHODIESTER PHOSPHODIESTERASE"/>
    <property type="match status" value="1"/>
</dbReference>
<dbReference type="CDD" id="cd08601">
    <property type="entry name" value="GDPD_SaGlpQ_like"/>
    <property type="match status" value="1"/>
</dbReference>
<protein>
    <submittedName>
        <fullName evidence="3">Glycerophosphodiester phosphodiesterase</fullName>
    </submittedName>
</protein>
<feature type="signal peptide" evidence="1">
    <location>
        <begin position="1"/>
        <end position="27"/>
    </location>
</feature>
<dbReference type="Gene3D" id="3.20.20.190">
    <property type="entry name" value="Phosphatidylinositol (PI) phosphodiesterase"/>
    <property type="match status" value="1"/>
</dbReference>
<dbReference type="RefSeq" id="WP_367951088.1">
    <property type="nucleotide sequence ID" value="NZ_JBAKFG010000001.1"/>
</dbReference>
<dbReference type="SUPFAM" id="SSF51695">
    <property type="entry name" value="PLC-like phosphodiesterases"/>
    <property type="match status" value="1"/>
</dbReference>
<gene>
    <name evidence="3" type="ORF">V6X51_02840</name>
</gene>
<keyword evidence="4" id="KW-1185">Reference proteome</keyword>
<dbReference type="PROSITE" id="PS51704">
    <property type="entry name" value="GP_PDE"/>
    <property type="match status" value="1"/>
</dbReference>
<dbReference type="Pfam" id="PF03009">
    <property type="entry name" value="GDPD"/>
    <property type="match status" value="1"/>
</dbReference>
<organism evidence="3 4">
    <name type="scientific">Spiribacter roseus</name>
    <dbReference type="NCBI Taxonomy" id="1855875"/>
    <lineage>
        <taxon>Bacteria</taxon>
        <taxon>Pseudomonadati</taxon>
        <taxon>Pseudomonadota</taxon>
        <taxon>Gammaproteobacteria</taxon>
        <taxon>Chromatiales</taxon>
        <taxon>Ectothiorhodospiraceae</taxon>
        <taxon>Spiribacter</taxon>
    </lineage>
</organism>
<name>A0ABV3RXZ1_9GAMM</name>
<sequence>MLTTRPLRTLAGALAVATLFTSSGTSANSIEQQLEALQDFQVIAHRGASGHAPEHTLPAWQLAHDMGADYLELDIQMTADGRLVVFHDETIDRTTNGEGPLRDYTLAELQSLDAGSWFNQANPNHARSDFEGTRVVTLDEVIDRFGTQTRYYIETKSAERDPTLEAELMDTLSERGLIEAGAVVIQSFSQESLREVESINPDVPLVQLVWYYPESEDSDTLIEWTGVTPGPGTITDADFETIREYAVGIGSNLNYQGDAVIDEAFVKQAQANDLRVHVYTINDIPAMEQLIDWGVDGIFTDFPDRLVRLTR</sequence>
<dbReference type="InterPro" id="IPR017946">
    <property type="entry name" value="PLC-like_Pdiesterase_TIM-brl"/>
</dbReference>